<dbReference type="Gene3D" id="3.40.50.620">
    <property type="entry name" value="HUPs"/>
    <property type="match status" value="1"/>
</dbReference>
<dbReference type="SUPFAM" id="SSF52402">
    <property type="entry name" value="Adenine nucleotide alpha hydrolases-like"/>
    <property type="match status" value="1"/>
</dbReference>
<dbReference type="Pfam" id="PF00582">
    <property type="entry name" value="Usp"/>
    <property type="match status" value="1"/>
</dbReference>
<dbReference type="PANTHER" id="PTHR46268">
    <property type="entry name" value="STRESS RESPONSE PROTEIN NHAX"/>
    <property type="match status" value="1"/>
</dbReference>
<name>A0A0F9FWX8_9ZZZZ</name>
<sequence>MYKKILLGVDRSDHSMKAINKAIELYKRDNSEVVVFHSVIHKFSDFSPVMTQDIYPGGRIIYELRENREKEAQELLDEVKDIFEKANVPVETRLKYDIGPQYYIEKQVKNEGFDLVLLGCAGDHSKLKRTFLGTVPEYVLNNAKCDVLIVK</sequence>
<dbReference type="InterPro" id="IPR006016">
    <property type="entry name" value="UspA"/>
</dbReference>
<evidence type="ECO:0000256" key="1">
    <source>
        <dbReference type="ARBA" id="ARBA00008791"/>
    </source>
</evidence>
<evidence type="ECO:0000313" key="3">
    <source>
        <dbReference type="EMBL" id="KKL55677.1"/>
    </source>
</evidence>
<proteinExistence type="inferred from homology"/>
<dbReference type="InterPro" id="IPR006015">
    <property type="entry name" value="Universal_stress_UspA"/>
</dbReference>
<protein>
    <recommendedName>
        <fullName evidence="2">UspA domain-containing protein</fullName>
    </recommendedName>
</protein>
<dbReference type="InterPro" id="IPR014729">
    <property type="entry name" value="Rossmann-like_a/b/a_fold"/>
</dbReference>
<dbReference type="PANTHER" id="PTHR46268:SF6">
    <property type="entry name" value="UNIVERSAL STRESS PROTEIN UP12"/>
    <property type="match status" value="1"/>
</dbReference>
<gene>
    <name evidence="3" type="ORF">LCGC14_2253020</name>
</gene>
<dbReference type="PRINTS" id="PR01438">
    <property type="entry name" value="UNVRSLSTRESS"/>
</dbReference>
<dbReference type="AlphaFoldDB" id="A0A0F9FWX8"/>
<comment type="caution">
    <text evidence="3">The sequence shown here is derived from an EMBL/GenBank/DDBJ whole genome shotgun (WGS) entry which is preliminary data.</text>
</comment>
<dbReference type="EMBL" id="LAZR01030755">
    <property type="protein sequence ID" value="KKL55677.1"/>
    <property type="molecule type" value="Genomic_DNA"/>
</dbReference>
<reference evidence="3" key="1">
    <citation type="journal article" date="2015" name="Nature">
        <title>Complex archaea that bridge the gap between prokaryotes and eukaryotes.</title>
        <authorList>
            <person name="Spang A."/>
            <person name="Saw J.H."/>
            <person name="Jorgensen S.L."/>
            <person name="Zaremba-Niedzwiedzka K."/>
            <person name="Martijn J."/>
            <person name="Lind A.E."/>
            <person name="van Eijk R."/>
            <person name="Schleper C."/>
            <person name="Guy L."/>
            <person name="Ettema T.J."/>
        </authorList>
    </citation>
    <scope>NUCLEOTIDE SEQUENCE</scope>
</reference>
<evidence type="ECO:0000259" key="2">
    <source>
        <dbReference type="Pfam" id="PF00582"/>
    </source>
</evidence>
<comment type="similarity">
    <text evidence="1">Belongs to the universal stress protein A family.</text>
</comment>
<dbReference type="CDD" id="cd00293">
    <property type="entry name" value="USP-like"/>
    <property type="match status" value="1"/>
</dbReference>
<accession>A0A0F9FWX8</accession>
<feature type="domain" description="UspA" evidence="2">
    <location>
        <begin position="1"/>
        <end position="151"/>
    </location>
</feature>
<organism evidence="3">
    <name type="scientific">marine sediment metagenome</name>
    <dbReference type="NCBI Taxonomy" id="412755"/>
    <lineage>
        <taxon>unclassified sequences</taxon>
        <taxon>metagenomes</taxon>
        <taxon>ecological metagenomes</taxon>
    </lineage>
</organism>